<protein>
    <submittedName>
        <fullName evidence="5">Serine/threonine protein kinase</fullName>
    </submittedName>
</protein>
<evidence type="ECO:0000313" key="5">
    <source>
        <dbReference type="EMBL" id="NEZ67119.1"/>
    </source>
</evidence>
<name>A0A6M0SF64_9CYAN</name>
<keyword evidence="5" id="KW-0723">Serine/threonine-protein kinase</keyword>
<evidence type="ECO:0000259" key="4">
    <source>
        <dbReference type="PROSITE" id="PS50011"/>
    </source>
</evidence>
<dbReference type="PROSITE" id="PS50011">
    <property type="entry name" value="PROTEIN_KINASE_DOM"/>
    <property type="match status" value="1"/>
</dbReference>
<dbReference type="Gene3D" id="1.10.510.10">
    <property type="entry name" value="Transferase(Phosphotransferase) domain 1"/>
    <property type="match status" value="1"/>
</dbReference>
<evidence type="ECO:0000256" key="2">
    <source>
        <dbReference type="ARBA" id="ARBA00022840"/>
    </source>
</evidence>
<keyword evidence="5" id="KW-0418">Kinase</keyword>
<proteinExistence type="predicted"/>
<dbReference type="InterPro" id="IPR008271">
    <property type="entry name" value="Ser/Thr_kinase_AS"/>
</dbReference>
<dbReference type="PROSITE" id="PS00108">
    <property type="entry name" value="PROTEIN_KINASE_ST"/>
    <property type="match status" value="1"/>
</dbReference>
<accession>A0A6M0SF64</accession>
<dbReference type="GO" id="GO:0004674">
    <property type="term" value="F:protein serine/threonine kinase activity"/>
    <property type="evidence" value="ECO:0007669"/>
    <property type="project" value="UniProtKB-KW"/>
</dbReference>
<sequence length="478" mass="53615">MAEASPPAWLGKCLNNRYEIRKELGKAVGRRTLLADDTQAQCPVVIKVITFGNDFEWANLRLFEREGEVLKSLNHAGIPGYLDYFEIDLPSAKGYALVQSYVHGQSLQEHLQTGRSFSEADVIDIAQRLLTILQYLHSQMPPIIHRDLKPSNILLSDRTGHSQGQLYLVDFGSVQVPFLNPSGTLTIVGTYGYMPPEQFGGRATPASDLYSLGATLIFLMTGCHPADLPQNNMRIQFESKARHISSPIRQWLRWLIHPDVSQRPASATEALTGLQTVLEKGTLSALSERPFDQNRILVNQRDGTIDTVIRPYGFRRKQVGSWLDLLILGVIFSISSYVVRMAVGIVISLIGGFSGIYILFWFASSSVVSAIAGFIGMVLLPTPSRNRLLSQLHICLSDDNLIIYRETILLMRSRKVLFQTQREDILHLRLETTKNILEIHTNHRSYNLKCKTLGLTTRESQWLAQELSNNLGVSLIST</sequence>
<dbReference type="RefSeq" id="WP_163669915.1">
    <property type="nucleotide sequence ID" value="NZ_QZCE01000002.1"/>
</dbReference>
<dbReference type="Proteomes" id="UP000473574">
    <property type="component" value="Unassembled WGS sequence"/>
</dbReference>
<evidence type="ECO:0000256" key="3">
    <source>
        <dbReference type="SAM" id="Phobius"/>
    </source>
</evidence>
<keyword evidence="2" id="KW-0067">ATP-binding</keyword>
<keyword evidence="3" id="KW-0472">Membrane</keyword>
<keyword evidence="5" id="KW-0808">Transferase</keyword>
<comment type="caution">
    <text evidence="5">The sequence shown here is derived from an EMBL/GenBank/DDBJ whole genome shotgun (WGS) entry which is preliminary data.</text>
</comment>
<keyword evidence="1" id="KW-0547">Nucleotide-binding</keyword>
<evidence type="ECO:0000313" key="6">
    <source>
        <dbReference type="Proteomes" id="UP000473574"/>
    </source>
</evidence>
<dbReference type="SUPFAM" id="SSF56112">
    <property type="entry name" value="Protein kinase-like (PK-like)"/>
    <property type="match status" value="1"/>
</dbReference>
<keyword evidence="3" id="KW-0812">Transmembrane</keyword>
<feature type="domain" description="Protein kinase" evidence="4">
    <location>
        <begin position="18"/>
        <end position="278"/>
    </location>
</feature>
<gene>
    <name evidence="5" type="ORF">D0962_30945</name>
</gene>
<dbReference type="InterPro" id="IPR011009">
    <property type="entry name" value="Kinase-like_dom_sf"/>
</dbReference>
<dbReference type="InterPro" id="IPR000719">
    <property type="entry name" value="Prot_kinase_dom"/>
</dbReference>
<dbReference type="GO" id="GO:0005524">
    <property type="term" value="F:ATP binding"/>
    <property type="evidence" value="ECO:0007669"/>
    <property type="project" value="UniProtKB-KW"/>
</dbReference>
<dbReference type="CDD" id="cd14014">
    <property type="entry name" value="STKc_PknB_like"/>
    <property type="match status" value="1"/>
</dbReference>
<evidence type="ECO:0000256" key="1">
    <source>
        <dbReference type="ARBA" id="ARBA00022741"/>
    </source>
</evidence>
<dbReference type="PANTHER" id="PTHR24363">
    <property type="entry name" value="SERINE/THREONINE PROTEIN KINASE"/>
    <property type="match status" value="1"/>
</dbReference>
<keyword evidence="3" id="KW-1133">Transmembrane helix</keyword>
<organism evidence="5 6">
    <name type="scientific">Adonisia turfae CCMR0082</name>
    <dbReference type="NCBI Taxonomy" id="2304604"/>
    <lineage>
        <taxon>Bacteria</taxon>
        <taxon>Bacillati</taxon>
        <taxon>Cyanobacteriota</taxon>
        <taxon>Adonisia</taxon>
        <taxon>Adonisia turfae</taxon>
    </lineage>
</organism>
<reference evidence="5 6" key="1">
    <citation type="journal article" date="2020" name="Microb. Ecol.">
        <title>Ecogenomics of the Marine Benthic Filamentous Cyanobacterium Adonisia.</title>
        <authorList>
            <person name="Walter J.M."/>
            <person name="Coutinho F.H."/>
            <person name="Leomil L."/>
            <person name="Hargreaves P.I."/>
            <person name="Campeao M.E."/>
            <person name="Vieira V.V."/>
            <person name="Silva B.S."/>
            <person name="Fistarol G.O."/>
            <person name="Salomon P.S."/>
            <person name="Sawabe T."/>
            <person name="Mino S."/>
            <person name="Hosokawa M."/>
            <person name="Miyashita H."/>
            <person name="Maruyama F."/>
            <person name="van Verk M.C."/>
            <person name="Dutilh B.E."/>
            <person name="Thompson C.C."/>
            <person name="Thompson F.L."/>
        </authorList>
    </citation>
    <scope>NUCLEOTIDE SEQUENCE [LARGE SCALE GENOMIC DNA]</scope>
    <source>
        <strain evidence="5 6">CCMR0082</strain>
    </source>
</reference>
<feature type="transmembrane region" description="Helical" evidence="3">
    <location>
        <begin position="356"/>
        <end position="380"/>
    </location>
</feature>
<dbReference type="PANTHER" id="PTHR24363:SF7">
    <property type="entry name" value="SERINE_THREONINE-PROTEIN KINASE-LIKE PROTEIN E"/>
    <property type="match status" value="1"/>
</dbReference>
<dbReference type="EMBL" id="QZCE01000002">
    <property type="protein sequence ID" value="NEZ67119.1"/>
    <property type="molecule type" value="Genomic_DNA"/>
</dbReference>
<dbReference type="Gene3D" id="3.30.200.20">
    <property type="entry name" value="Phosphorylase Kinase, domain 1"/>
    <property type="match status" value="1"/>
</dbReference>
<dbReference type="Pfam" id="PF00069">
    <property type="entry name" value="Pkinase"/>
    <property type="match status" value="1"/>
</dbReference>
<dbReference type="AlphaFoldDB" id="A0A6M0SF64"/>
<feature type="transmembrane region" description="Helical" evidence="3">
    <location>
        <begin position="325"/>
        <end position="350"/>
    </location>
</feature>
<dbReference type="SMART" id="SM00220">
    <property type="entry name" value="S_TKc"/>
    <property type="match status" value="1"/>
</dbReference>